<feature type="domain" description="ABC transporter" evidence="4">
    <location>
        <begin position="2"/>
        <end position="235"/>
    </location>
</feature>
<dbReference type="EMBL" id="SNWN01000012">
    <property type="protein sequence ID" value="TDO19894.1"/>
    <property type="molecule type" value="Genomic_DNA"/>
</dbReference>
<dbReference type="SMART" id="SM00382">
    <property type="entry name" value="AAA"/>
    <property type="match status" value="1"/>
</dbReference>
<dbReference type="SUPFAM" id="SSF52540">
    <property type="entry name" value="P-loop containing nucleoside triphosphate hydrolases"/>
    <property type="match status" value="1"/>
</dbReference>
<dbReference type="InterPro" id="IPR003593">
    <property type="entry name" value="AAA+_ATPase"/>
</dbReference>
<dbReference type="GO" id="GO:0005524">
    <property type="term" value="F:ATP binding"/>
    <property type="evidence" value="ECO:0007669"/>
    <property type="project" value="UniProtKB-KW"/>
</dbReference>
<keyword evidence="5" id="KW-0449">Lipoprotein</keyword>
<keyword evidence="3" id="KW-0812">Transmembrane</keyword>
<feature type="transmembrane region" description="Helical" evidence="3">
    <location>
        <begin position="699"/>
        <end position="723"/>
    </location>
</feature>
<name>A0A4R6ID99_9MOLU</name>
<evidence type="ECO:0000256" key="2">
    <source>
        <dbReference type="ARBA" id="ARBA00022840"/>
    </source>
</evidence>
<dbReference type="Proteomes" id="UP000295518">
    <property type="component" value="Unassembled WGS sequence"/>
</dbReference>
<keyword evidence="6" id="KW-1185">Reference proteome</keyword>
<evidence type="ECO:0000256" key="1">
    <source>
        <dbReference type="ARBA" id="ARBA00022741"/>
    </source>
</evidence>
<dbReference type="InterPro" id="IPR003439">
    <property type="entry name" value="ABC_transporter-like_ATP-bd"/>
</dbReference>
<keyword evidence="3" id="KW-0472">Membrane</keyword>
<keyword evidence="1" id="KW-0547">Nucleotide-binding</keyword>
<dbReference type="PANTHER" id="PTHR42798">
    <property type="entry name" value="LIPOPROTEIN-RELEASING SYSTEM ATP-BINDING PROTEIN LOLD"/>
    <property type="match status" value="1"/>
</dbReference>
<evidence type="ECO:0000259" key="4">
    <source>
        <dbReference type="PROSITE" id="PS50893"/>
    </source>
</evidence>
<dbReference type="PROSITE" id="PS00211">
    <property type="entry name" value="ABC_TRANSPORTER_1"/>
    <property type="match status" value="1"/>
</dbReference>
<keyword evidence="2" id="KW-0067">ATP-binding</keyword>
<dbReference type="InterPro" id="IPR027417">
    <property type="entry name" value="P-loop_NTPase"/>
</dbReference>
<proteinExistence type="predicted"/>
<dbReference type="PROSITE" id="PS50893">
    <property type="entry name" value="ABC_TRANSPORTER_2"/>
    <property type="match status" value="1"/>
</dbReference>
<feature type="transmembrane region" description="Helical" evidence="3">
    <location>
        <begin position="655"/>
        <end position="679"/>
    </location>
</feature>
<dbReference type="GO" id="GO:0016887">
    <property type="term" value="F:ATP hydrolysis activity"/>
    <property type="evidence" value="ECO:0007669"/>
    <property type="project" value="InterPro"/>
</dbReference>
<feature type="transmembrane region" description="Helical" evidence="3">
    <location>
        <begin position="606"/>
        <end position="634"/>
    </location>
</feature>
<dbReference type="Pfam" id="PF00005">
    <property type="entry name" value="ABC_tran"/>
    <property type="match status" value="1"/>
</dbReference>
<gene>
    <name evidence="5" type="ORF">EI74_0533</name>
</gene>
<evidence type="ECO:0000313" key="6">
    <source>
        <dbReference type="Proteomes" id="UP000295518"/>
    </source>
</evidence>
<sequence>MIIIKNVNKNFKNRELFNNMNLEFKSDTGLILISGRSGSGKSTILNLLGGTEFPDSGEIFINIGNKKLTIDKKGKSGDVKVDYIFQNFNLIENLSALNNLKLSLGVLGINISGDQIMEKAKILNIAENQLKSKVKDLSGGERQRIAILRILLRDPDIILADEPTGNLDNQNSEIIYNLLKDLSKDKMVILVSHDYNQAIKYADSVINIEDGVVISTEHKNNLFESVDNSEVLLGNKKNLESNLMTKLRQFKMLAIKDLVGKKWHAFFLIIITTLCLLSLSLILSINLNANIFVNNSSISNFQRDVVTAQISNNNIKNDIDNNYSQFGLEEKIELYSLPNDLSISSLGAVRRIDANAYTPIEYNQFFTNKFGEKFVGIWPNPDDNSIVISERLFKDLSMNLENRNSVQLSLFGSSQSIQLNVVGYTSFTNWQGIEQNFISSRLLNELAKNNIEQNYPTLLASREKPRVILDDSKQIYDIKAVFEIVPPNLEATLVNEFDVIISSDLANGQNLINTNWQTDGSSFQKKWDFKIVDLDNNSTGKIYFKSSAIEKMKTLDLEYIQYYFNSVENADRARNFANTNYSGTNNFSLIENNQGTFQNFALLSSIINIVLVLLILVISIISIVMTIFYSRILLESKQKEIGILKVLGSSKNLTYFYHISTFMFILIGSIVLSLILYYPSLLIVQAFMPEFAISNINQGLSITYLFASWVILGLLLLVIYYLISIKTFSKKTVELLKDNT</sequence>
<dbReference type="RefSeq" id="WP_094254695.1">
    <property type="nucleotide sequence ID" value="NZ_NNCE01000004.1"/>
</dbReference>
<dbReference type="PANTHER" id="PTHR42798:SF4">
    <property type="entry name" value="ABC TRANSPORTER DOMAIN-CONTAINING PROTEIN"/>
    <property type="match status" value="1"/>
</dbReference>
<dbReference type="AlphaFoldDB" id="A0A4R6ID99"/>
<organism evidence="5 6">
    <name type="scientific">Mycoplasma testudineum</name>
    <dbReference type="NCBI Taxonomy" id="244584"/>
    <lineage>
        <taxon>Bacteria</taxon>
        <taxon>Bacillati</taxon>
        <taxon>Mycoplasmatota</taxon>
        <taxon>Mollicutes</taxon>
        <taxon>Mycoplasmataceae</taxon>
        <taxon>Mycoplasma</taxon>
    </lineage>
</organism>
<evidence type="ECO:0000313" key="5">
    <source>
        <dbReference type="EMBL" id="TDO19894.1"/>
    </source>
</evidence>
<accession>A0A4R6ID99</accession>
<dbReference type="OrthoDB" id="400626at2"/>
<feature type="transmembrane region" description="Helical" evidence="3">
    <location>
        <begin position="265"/>
        <end position="287"/>
    </location>
</feature>
<evidence type="ECO:0000256" key="3">
    <source>
        <dbReference type="SAM" id="Phobius"/>
    </source>
</evidence>
<dbReference type="InterPro" id="IPR017871">
    <property type="entry name" value="ABC_transporter-like_CS"/>
</dbReference>
<dbReference type="Gene3D" id="3.40.50.300">
    <property type="entry name" value="P-loop containing nucleotide triphosphate hydrolases"/>
    <property type="match status" value="1"/>
</dbReference>
<protein>
    <submittedName>
        <fullName evidence="5">ABC-type lipoprotein export system ATPase subunit</fullName>
    </submittedName>
</protein>
<reference evidence="5 6" key="1">
    <citation type="submission" date="2019-03" db="EMBL/GenBank/DDBJ databases">
        <title>Genomic Encyclopedia of Archaeal and Bacterial Type Strains, Phase II (KMG-II): from individual species to whole genera.</title>
        <authorList>
            <person name="Goeker M."/>
        </authorList>
    </citation>
    <scope>NUCLEOTIDE SEQUENCE [LARGE SCALE GENOMIC DNA]</scope>
    <source>
        <strain evidence="5 6">ATCC 700618</strain>
    </source>
</reference>
<keyword evidence="3" id="KW-1133">Transmembrane helix</keyword>
<comment type="caution">
    <text evidence="5">The sequence shown here is derived from an EMBL/GenBank/DDBJ whole genome shotgun (WGS) entry which is preliminary data.</text>
</comment>